<organism evidence="1 2">
    <name type="scientific">Jingyaoa shaoxingensis</name>
    <dbReference type="NCBI Taxonomy" id="2763671"/>
    <lineage>
        <taxon>Bacteria</taxon>
        <taxon>Bacillati</taxon>
        <taxon>Bacillota</taxon>
        <taxon>Clostridia</taxon>
        <taxon>Lachnospirales</taxon>
        <taxon>Lachnospiraceae</taxon>
        <taxon>Jingyaoa</taxon>
    </lineage>
</organism>
<dbReference type="InterPro" id="IPR010368">
    <property type="entry name" value="Com_YlbF"/>
</dbReference>
<dbReference type="InterPro" id="IPR023378">
    <property type="entry name" value="YheA/YmcA-like_dom_sf"/>
</dbReference>
<dbReference type="Gene3D" id="1.20.1500.10">
    <property type="entry name" value="YheA/YmcA-like"/>
    <property type="match status" value="1"/>
</dbReference>
<dbReference type="Proteomes" id="UP000657421">
    <property type="component" value="Unassembled WGS sequence"/>
</dbReference>
<protein>
    <submittedName>
        <fullName evidence="1">YlbF family regulator</fullName>
    </submittedName>
</protein>
<accession>A0ABR7N7P4</accession>
<evidence type="ECO:0000313" key="1">
    <source>
        <dbReference type="EMBL" id="MBC8572430.1"/>
    </source>
</evidence>
<proteinExistence type="predicted"/>
<dbReference type="SUPFAM" id="SSF158622">
    <property type="entry name" value="YheA/YmcA-like"/>
    <property type="match status" value="1"/>
</dbReference>
<name>A0ABR7N7P4_9FIRM</name>
<sequence length="118" mass="14096">MKDNVEIYTLALIRVIHDSDAYREYKTVRERVAQEPDLKRQINQYRKECYQLQNSGDVESLFERTQRFDGQYEEFLKNPLVEEYLRCELAICRMLQQIASKVVESVELDLDEIADEIN</sequence>
<dbReference type="EMBL" id="JACRSZ010000003">
    <property type="protein sequence ID" value="MBC8572430.1"/>
    <property type="molecule type" value="Genomic_DNA"/>
</dbReference>
<comment type="caution">
    <text evidence="1">The sequence shown here is derived from an EMBL/GenBank/DDBJ whole genome shotgun (WGS) entry which is preliminary data.</text>
</comment>
<keyword evidence="2" id="KW-1185">Reference proteome</keyword>
<evidence type="ECO:0000313" key="2">
    <source>
        <dbReference type="Proteomes" id="UP000657421"/>
    </source>
</evidence>
<dbReference type="Pfam" id="PF06133">
    <property type="entry name" value="Com_YlbF"/>
    <property type="match status" value="1"/>
</dbReference>
<reference evidence="1 2" key="1">
    <citation type="submission" date="2020-08" db="EMBL/GenBank/DDBJ databases">
        <title>Genome public.</title>
        <authorList>
            <person name="Liu C."/>
            <person name="Sun Q."/>
        </authorList>
    </citation>
    <scope>NUCLEOTIDE SEQUENCE [LARGE SCALE GENOMIC DNA]</scope>
    <source>
        <strain evidence="1 2">NSJ-46</strain>
    </source>
</reference>
<gene>
    <name evidence="1" type="ORF">H8716_04915</name>
</gene>
<dbReference type="RefSeq" id="WP_249307408.1">
    <property type="nucleotide sequence ID" value="NZ_JACRSZ010000003.1"/>
</dbReference>